<name>X0XWZ9_9ZZZZ</name>
<dbReference type="EMBL" id="BARS01053014">
    <property type="protein sequence ID" value="GAG47899.1"/>
    <property type="molecule type" value="Genomic_DNA"/>
</dbReference>
<dbReference type="InterPro" id="IPR001872">
    <property type="entry name" value="Peptidase_A8"/>
</dbReference>
<evidence type="ECO:0000256" key="2">
    <source>
        <dbReference type="ARBA" id="ARBA00022670"/>
    </source>
</evidence>
<keyword evidence="6 7" id="KW-0472">Membrane</keyword>
<keyword evidence="2" id="KW-0645">Protease</keyword>
<feature type="transmembrane region" description="Helical" evidence="7">
    <location>
        <begin position="111"/>
        <end position="130"/>
    </location>
</feature>
<evidence type="ECO:0000313" key="8">
    <source>
        <dbReference type="EMBL" id="GAG47899.1"/>
    </source>
</evidence>
<keyword evidence="5 7" id="KW-1133">Transmembrane helix</keyword>
<dbReference type="PANTHER" id="PTHR33695:SF1">
    <property type="entry name" value="LIPOPROTEIN SIGNAL PEPTIDASE"/>
    <property type="match status" value="1"/>
</dbReference>
<evidence type="ECO:0000256" key="5">
    <source>
        <dbReference type="ARBA" id="ARBA00022989"/>
    </source>
</evidence>
<dbReference type="PANTHER" id="PTHR33695">
    <property type="entry name" value="LIPOPROTEIN SIGNAL PEPTIDASE"/>
    <property type="match status" value="1"/>
</dbReference>
<gene>
    <name evidence="8" type="ORF">S01H1_78735</name>
</gene>
<dbReference type="GO" id="GO:0004190">
    <property type="term" value="F:aspartic-type endopeptidase activity"/>
    <property type="evidence" value="ECO:0007669"/>
    <property type="project" value="InterPro"/>
</dbReference>
<keyword evidence="4" id="KW-0378">Hydrolase</keyword>
<proteinExistence type="predicted"/>
<keyword evidence="1" id="KW-1003">Cell membrane</keyword>
<keyword evidence="3 7" id="KW-0812">Transmembrane</keyword>
<reference evidence="8" key="1">
    <citation type="journal article" date="2014" name="Front. Microbiol.">
        <title>High frequency of phylogenetically diverse reductive dehalogenase-homologous genes in deep subseafloor sedimentary metagenomes.</title>
        <authorList>
            <person name="Kawai M."/>
            <person name="Futagami T."/>
            <person name="Toyoda A."/>
            <person name="Takaki Y."/>
            <person name="Nishi S."/>
            <person name="Hori S."/>
            <person name="Arai W."/>
            <person name="Tsubouchi T."/>
            <person name="Morono Y."/>
            <person name="Uchiyama I."/>
            <person name="Ito T."/>
            <person name="Fujiyama A."/>
            <person name="Inagaki F."/>
            <person name="Takami H."/>
        </authorList>
    </citation>
    <scope>NUCLEOTIDE SEQUENCE</scope>
    <source>
        <strain evidence="8">Expedition CK06-06</strain>
    </source>
</reference>
<feature type="transmembrane region" description="Helical" evidence="7">
    <location>
        <begin position="142"/>
        <end position="159"/>
    </location>
</feature>
<comment type="caution">
    <text evidence="8">The sequence shown here is derived from an EMBL/GenBank/DDBJ whole genome shotgun (WGS) entry which is preliminary data.</text>
</comment>
<dbReference type="NCBIfam" id="TIGR00077">
    <property type="entry name" value="lspA"/>
    <property type="match status" value="1"/>
</dbReference>
<evidence type="ECO:0008006" key="9">
    <source>
        <dbReference type="Google" id="ProtNLM"/>
    </source>
</evidence>
<dbReference type="PRINTS" id="PR00781">
    <property type="entry name" value="LIPOSIGPTASE"/>
</dbReference>
<dbReference type="Pfam" id="PF01252">
    <property type="entry name" value="Peptidase_A8"/>
    <property type="match status" value="1"/>
</dbReference>
<organism evidence="8">
    <name type="scientific">marine sediment metagenome</name>
    <dbReference type="NCBI Taxonomy" id="412755"/>
    <lineage>
        <taxon>unclassified sequences</taxon>
        <taxon>metagenomes</taxon>
        <taxon>ecological metagenomes</taxon>
    </lineage>
</organism>
<accession>X0XWZ9</accession>
<feature type="non-terminal residue" evidence="8">
    <location>
        <position position="173"/>
    </location>
</feature>
<evidence type="ECO:0000256" key="3">
    <source>
        <dbReference type="ARBA" id="ARBA00022692"/>
    </source>
</evidence>
<dbReference type="GO" id="GO:0016020">
    <property type="term" value="C:membrane"/>
    <property type="evidence" value="ECO:0007669"/>
    <property type="project" value="InterPro"/>
</dbReference>
<evidence type="ECO:0000256" key="1">
    <source>
        <dbReference type="ARBA" id="ARBA00022475"/>
    </source>
</evidence>
<dbReference type="GO" id="GO:0006508">
    <property type="term" value="P:proteolysis"/>
    <property type="evidence" value="ECO:0007669"/>
    <property type="project" value="UniProtKB-KW"/>
</dbReference>
<dbReference type="AlphaFoldDB" id="X0XWZ9"/>
<evidence type="ECO:0000256" key="6">
    <source>
        <dbReference type="ARBA" id="ARBA00023136"/>
    </source>
</evidence>
<evidence type="ECO:0000256" key="4">
    <source>
        <dbReference type="ARBA" id="ARBA00022801"/>
    </source>
</evidence>
<dbReference type="PROSITE" id="PS00855">
    <property type="entry name" value="SPASE_II"/>
    <property type="match status" value="1"/>
</dbReference>
<protein>
    <recommendedName>
        <fullName evidence="9">Signal peptidase II</fullName>
    </recommendedName>
</protein>
<evidence type="ECO:0000256" key="7">
    <source>
        <dbReference type="SAM" id="Phobius"/>
    </source>
</evidence>
<sequence>MLIRRETGAARRVIGALAVVREARGAGGASRSAPAGAARAGPDLPAAPAAPAVWFWGLVAAGVALDQITKLVVMWRFELHERVPVIPCFFYLTYVRNPGAAFSLGTSLGKAAPLLFGVLNAVIIGVIVRIRTKAAVATMRRMFDLAMGFVLAGAVGNLIDRLYPPHQVVDFLD</sequence>